<evidence type="ECO:0000313" key="20">
    <source>
        <dbReference type="Proteomes" id="UP001155840"/>
    </source>
</evidence>
<keyword evidence="7 19" id="KW-0808">Transferase</keyword>
<dbReference type="PROSITE" id="PS00377">
    <property type="entry name" value="ADOMET_SYNTHASE_2"/>
    <property type="match status" value="1"/>
</dbReference>
<feature type="domain" description="S-adenosylmethionine synthetase C-terminal" evidence="18">
    <location>
        <begin position="257"/>
        <end position="399"/>
    </location>
</feature>
<evidence type="ECO:0000256" key="2">
    <source>
        <dbReference type="ARBA" id="ARBA00001958"/>
    </source>
</evidence>
<evidence type="ECO:0000256" key="6">
    <source>
        <dbReference type="ARBA" id="ARBA00022563"/>
    </source>
</evidence>
<gene>
    <name evidence="19" type="ORF">G8E10_01935</name>
</gene>
<dbReference type="GO" id="GO:0005737">
    <property type="term" value="C:cytoplasm"/>
    <property type="evidence" value="ECO:0007669"/>
    <property type="project" value="UniProtKB-SubCell"/>
</dbReference>
<dbReference type="SUPFAM" id="SSF55973">
    <property type="entry name" value="S-adenosylmethionine synthetase"/>
    <property type="match status" value="3"/>
</dbReference>
<evidence type="ECO:0000256" key="7">
    <source>
        <dbReference type="ARBA" id="ARBA00022679"/>
    </source>
</evidence>
<evidence type="ECO:0000259" key="18">
    <source>
        <dbReference type="Pfam" id="PF02773"/>
    </source>
</evidence>
<proteinExistence type="inferred from homology"/>
<evidence type="ECO:0000256" key="15">
    <source>
        <dbReference type="RuleBase" id="RU004462"/>
    </source>
</evidence>
<dbReference type="RefSeq" id="WP_167126334.1">
    <property type="nucleotide sequence ID" value="NZ_JAANCM010000001.1"/>
</dbReference>
<comment type="cofactor">
    <cofactor evidence="1">
        <name>Mg(2+)</name>
        <dbReference type="ChEBI" id="CHEBI:18420"/>
    </cofactor>
</comment>
<evidence type="ECO:0000256" key="11">
    <source>
        <dbReference type="ARBA" id="ARBA00022842"/>
    </source>
</evidence>
<evidence type="ECO:0000256" key="9">
    <source>
        <dbReference type="ARBA" id="ARBA00022741"/>
    </source>
</evidence>
<comment type="subcellular location">
    <subcellularLocation>
        <location evidence="14">Cytoplasm</location>
    </subcellularLocation>
</comment>
<dbReference type="NCBIfam" id="TIGR01034">
    <property type="entry name" value="metK"/>
    <property type="match status" value="1"/>
</dbReference>
<comment type="caution">
    <text evidence="19">The sequence shown here is derived from an EMBL/GenBank/DDBJ whole genome shotgun (WGS) entry which is preliminary data.</text>
</comment>
<sequence length="413" mass="44749">MRANYLFTSESVAEGHPDKVCDRISDEIVDLVYREAAKTGVDPWGVRIACETLATTNRVVIAGEVRLPPSLMKKDKNGKDVINPAKFKTAARKAIREIGYEQDGFHWKTAKIDVLLHSQSADIAQGVDNAADKQGDEGAGDQGIMFGYACRETADLMPAPIYYSHRILHLLAAARKKGEGDAGKLGPDAKSQVTVRYVDGQPKEVASIVLSTQHLDESWDSAKVRAVVEPYIREALHDIEIAADCNWYINPTGKFVIGGPDGDAGLTGRKIIVDTYGGAAPHGGGAFSGKDTTKVDRSAAYVARYLAKNVVAAGLADRCTIQLSYAIGVAQPLSIYVDLHETGKISEDEVEAAIRKTIDLSPSGIRRHLDLNKPIYAKTSAYGHFGRKAGRDGSFSWERLDLVKPLKDALKTA</sequence>
<dbReference type="InterPro" id="IPR022628">
    <property type="entry name" value="S-AdoMet_synt_N"/>
</dbReference>
<dbReference type="GO" id="GO:0006556">
    <property type="term" value="P:S-adenosylmethionine biosynthetic process"/>
    <property type="evidence" value="ECO:0007669"/>
    <property type="project" value="UniProtKB-UniRule"/>
</dbReference>
<feature type="domain" description="S-adenosylmethionine synthetase N-terminal" evidence="16">
    <location>
        <begin position="4"/>
        <end position="121"/>
    </location>
</feature>
<evidence type="ECO:0000256" key="14">
    <source>
        <dbReference type="RuleBase" id="RU000542"/>
    </source>
</evidence>
<dbReference type="CDD" id="cd18079">
    <property type="entry name" value="S-AdoMet_synt"/>
    <property type="match status" value="1"/>
</dbReference>
<dbReference type="InterPro" id="IPR022630">
    <property type="entry name" value="S-AdoMet_synt_C"/>
</dbReference>
<organism evidence="19 20">
    <name type="scientific">Ferranicluibacter rubi</name>
    <dbReference type="NCBI Taxonomy" id="2715133"/>
    <lineage>
        <taxon>Bacteria</taxon>
        <taxon>Pseudomonadati</taxon>
        <taxon>Pseudomonadota</taxon>
        <taxon>Alphaproteobacteria</taxon>
        <taxon>Hyphomicrobiales</taxon>
        <taxon>Rhizobiaceae</taxon>
        <taxon>Ferranicluibacter</taxon>
    </lineage>
</organism>
<evidence type="ECO:0000259" key="16">
    <source>
        <dbReference type="Pfam" id="PF00438"/>
    </source>
</evidence>
<evidence type="ECO:0000256" key="1">
    <source>
        <dbReference type="ARBA" id="ARBA00001946"/>
    </source>
</evidence>
<dbReference type="EMBL" id="JAANCM010000001">
    <property type="protein sequence ID" value="NHT74509.1"/>
    <property type="molecule type" value="Genomic_DNA"/>
</dbReference>
<dbReference type="PANTHER" id="PTHR11964">
    <property type="entry name" value="S-ADENOSYLMETHIONINE SYNTHETASE"/>
    <property type="match status" value="1"/>
</dbReference>
<protein>
    <recommendedName>
        <fullName evidence="5 13">Methionine adenosyltransferase</fullName>
        <ecNumber evidence="5 13">2.5.1.6</ecNumber>
    </recommendedName>
</protein>
<accession>A0AA44C955</accession>
<dbReference type="GO" id="GO:0006730">
    <property type="term" value="P:one-carbon metabolic process"/>
    <property type="evidence" value="ECO:0007669"/>
    <property type="project" value="UniProtKB-KW"/>
</dbReference>
<dbReference type="Pfam" id="PF02772">
    <property type="entry name" value="S-AdoMet_synt_M"/>
    <property type="match status" value="1"/>
</dbReference>
<dbReference type="InterPro" id="IPR022631">
    <property type="entry name" value="ADOMET_SYNTHASE_CS"/>
</dbReference>
<dbReference type="PROSITE" id="PS00376">
    <property type="entry name" value="ADOMET_SYNTHASE_1"/>
    <property type="match status" value="1"/>
</dbReference>
<evidence type="ECO:0000256" key="10">
    <source>
        <dbReference type="ARBA" id="ARBA00022840"/>
    </source>
</evidence>
<dbReference type="Gene3D" id="3.30.300.10">
    <property type="match status" value="3"/>
</dbReference>
<evidence type="ECO:0000313" key="19">
    <source>
        <dbReference type="EMBL" id="NHT74509.1"/>
    </source>
</evidence>
<reference evidence="19" key="1">
    <citation type="submission" date="2020-03" db="EMBL/GenBank/DDBJ databases">
        <title>Ferranicluibacter endophyticum gen. nov., sp. nov., a new genus isolated from Rubus ulmifolius Schott. stem.</title>
        <authorList>
            <person name="Roca-Couso R."/>
            <person name="Flores-Felix J.D."/>
            <person name="Igual J.M."/>
            <person name="Rivas R."/>
        </authorList>
    </citation>
    <scope>NUCLEOTIDE SEQUENCE</scope>
    <source>
        <strain evidence="19">CRRU44</strain>
    </source>
</reference>
<feature type="domain" description="S-adenosylmethionine synthetase central" evidence="17">
    <location>
        <begin position="137"/>
        <end position="255"/>
    </location>
</feature>
<name>A0AA44C955_9HYPH</name>
<evidence type="ECO:0000259" key="17">
    <source>
        <dbReference type="Pfam" id="PF02772"/>
    </source>
</evidence>
<keyword evidence="20" id="KW-1185">Reference proteome</keyword>
<dbReference type="Pfam" id="PF02773">
    <property type="entry name" value="S-AdoMet_synt_C"/>
    <property type="match status" value="1"/>
</dbReference>
<dbReference type="Pfam" id="PF00438">
    <property type="entry name" value="S-AdoMet_synt_N"/>
    <property type="match status" value="1"/>
</dbReference>
<comment type="subunit">
    <text evidence="14">Homotetramer.</text>
</comment>
<dbReference type="GO" id="GO:0005524">
    <property type="term" value="F:ATP binding"/>
    <property type="evidence" value="ECO:0007669"/>
    <property type="project" value="UniProtKB-KW"/>
</dbReference>
<keyword evidence="6" id="KW-0554">One-carbon metabolism</keyword>
<dbReference type="InterPro" id="IPR022636">
    <property type="entry name" value="S-AdoMet_synthetase_sfam"/>
</dbReference>
<dbReference type="GO" id="GO:0004478">
    <property type="term" value="F:methionine adenosyltransferase activity"/>
    <property type="evidence" value="ECO:0007669"/>
    <property type="project" value="UniProtKB-UniRule"/>
</dbReference>
<keyword evidence="12 14" id="KW-0630">Potassium</keyword>
<comment type="similarity">
    <text evidence="4 15">Belongs to the AdoMet synthase family.</text>
</comment>
<evidence type="ECO:0000256" key="12">
    <source>
        <dbReference type="ARBA" id="ARBA00022958"/>
    </source>
</evidence>
<dbReference type="AlphaFoldDB" id="A0AA44C955"/>
<dbReference type="Proteomes" id="UP001155840">
    <property type="component" value="Unassembled WGS sequence"/>
</dbReference>
<keyword evidence="8 14" id="KW-0479">Metal-binding</keyword>
<comment type="pathway">
    <text evidence="3">Amino-acid biosynthesis; S-adenosyl-L-methionine biosynthesis; S-adenosyl-L-methionine from L-methionine: step 1/1.</text>
</comment>
<evidence type="ECO:0000256" key="5">
    <source>
        <dbReference type="ARBA" id="ARBA00012828"/>
    </source>
</evidence>
<dbReference type="GO" id="GO:0046872">
    <property type="term" value="F:metal ion binding"/>
    <property type="evidence" value="ECO:0007669"/>
    <property type="project" value="UniProtKB-KW"/>
</dbReference>
<dbReference type="EC" id="2.5.1.6" evidence="5 13"/>
<dbReference type="PIRSF" id="PIRSF000497">
    <property type="entry name" value="MAT"/>
    <property type="match status" value="1"/>
</dbReference>
<dbReference type="InterPro" id="IPR022629">
    <property type="entry name" value="S-AdoMet_synt_central"/>
</dbReference>
<keyword evidence="11 14" id="KW-0460">Magnesium</keyword>
<evidence type="ECO:0000256" key="3">
    <source>
        <dbReference type="ARBA" id="ARBA00005224"/>
    </source>
</evidence>
<evidence type="ECO:0000256" key="13">
    <source>
        <dbReference type="NCBIfam" id="TIGR01034"/>
    </source>
</evidence>
<keyword evidence="10" id="KW-0067">ATP-binding</keyword>
<keyword evidence="9" id="KW-0547">Nucleotide-binding</keyword>
<evidence type="ECO:0000256" key="8">
    <source>
        <dbReference type="ARBA" id="ARBA00022723"/>
    </source>
</evidence>
<dbReference type="InterPro" id="IPR002133">
    <property type="entry name" value="S-AdoMet_synthetase"/>
</dbReference>
<comment type="cofactor">
    <cofactor evidence="2">
        <name>K(+)</name>
        <dbReference type="ChEBI" id="CHEBI:29103"/>
    </cofactor>
</comment>
<evidence type="ECO:0000256" key="4">
    <source>
        <dbReference type="ARBA" id="ARBA00009685"/>
    </source>
</evidence>